<feature type="region of interest" description="Disordered" evidence="2">
    <location>
        <begin position="1414"/>
        <end position="1496"/>
    </location>
</feature>
<sequence>MAAYETDIVNAVTKNSELHNENTAITAKLTEIMTRSDAITGAKETTEVSTHESNAKIELASDLAIEEGEVSDMIERIDFLTIELKQLAEQNQENERKVIETEKLVFEKSDKIKSLERQLIETKNRVSKLEANLAISEDNETDSVSDLLQANEKISALKNDLKRAVEHSEKLNNELVRLRASKESSKQPDNEVTFTCITKHSEVRIAALEAELQNSYQTLVEMKNSSEEFSKTISQLEKEKNTIRFEMYQLQVEKSSFESAANAMSEQCESLNVQISKLSEELEIKSNATVQLKQQLDYYNSELINETNARELSLEQELKFARERISEFEIEQLHSAEKLKQTTQKLQSAAEMAVAQQDKEAIEACLNNLFQSTTELKDTFTGEGTNYIKKLSSAEKEPELALSKFNTANEDLKNTELLNSYATESCKQFDILIKQLESEKQYLQIQLEHALEQGTIAAKSLALSQNLYQSLQTQLDSLNVGKLRAKSVFDKEREEFITKIQQLSAVTQKVSLLEAEKMKSSELIEKLQAALLVTKETYSQSDEKVKTLQEELSSCKNSLAELEIKYMEEQSSLEDKLLELDNLTELRRKEKDGHATTLANLNKEIESLQRENATVKTLIFEKAELLSENTSLQKSFVDEKSSRFAIEQGKASLEQRIEQITTLAETLEAEVITLRTAADNFAIVDLKYKDQVFELESKIASLHESLQKSENALTSTNDLFANERSNFTAKLETLTKFLTDEKVRFKAMELLTQEQASKLEVLRNDILEINVDRDTANKLIEQKSEEIKKRAYQIENLYLKLKKANDEHVELNAAMQEAKNIIEILNDQVTAFENLVSTKDEEVSSLQCKINVLSQVIREKSNKNFELEDDLEKLRASDSDYSEKLVKIAEKLETLLADYEQIKSQVLQQQKIIESLENEKLANLETVEEKDRKIKGLSKSIAELEIKLEIGDRESATVKLLTKKVGELSDILSKNDFTIKQFEEALILAQKLMDQRDLQISELCEASSAHKLRVDELEGKLSDACDQIKKQLEDIGQSERIFADKEAIFKSSKENLTKQMKEKDARILELESGLIIAKNQFDADIVEIAKLQTEIVRSAELATKSNTRIDNLQQNKIELQKTINNLQIDLSTAKAKIHELKCSLGTESDLLRKLRAEEVQSHIQIAELTTEEFRLKQLLADQNNSINSKELIISQLCNESSNLKATVSKNLSEIKILEDAKVNLVEAAAEISKSVSVLEAELRDTKIKQAEIAATKIAEIIEKDAIIKNLQLTFKELDGKFETLVSEKSALGEGITQRDTIIVKNKTELKFLVDERKTLSEQLDILQEEVFLLKSTVDNLQKSLEEKDLIVSELESRAQENDDRNQSIQDTSINLARENKKLLRMKKAFEGNIRKLEKQLEAARSDILVETNVPLHVEESQTTPKGSKRPATSNNTSAGPFKVARTVERPKQTADLSNGSNASPTTQTQAKYRRRTTMAAKKPEQAAKKKDECPQQ</sequence>
<feature type="coiled-coil region" evidence="1">
    <location>
        <begin position="205"/>
        <end position="331"/>
    </location>
</feature>
<feature type="coiled-coil region" evidence="1">
    <location>
        <begin position="1014"/>
        <end position="1073"/>
    </location>
</feature>
<dbReference type="EMBL" id="JADGJH010002023">
    <property type="protein sequence ID" value="KAJ3105056.1"/>
    <property type="molecule type" value="Genomic_DNA"/>
</dbReference>
<evidence type="ECO:0000256" key="1">
    <source>
        <dbReference type="SAM" id="Coils"/>
    </source>
</evidence>
<dbReference type="Proteomes" id="UP001211907">
    <property type="component" value="Unassembled WGS sequence"/>
</dbReference>
<comment type="caution">
    <text evidence="3">The sequence shown here is derived from an EMBL/GenBank/DDBJ whole genome shotgun (WGS) entry which is preliminary data.</text>
</comment>
<feature type="coiled-coil region" evidence="1">
    <location>
        <begin position="510"/>
        <end position="618"/>
    </location>
</feature>
<name>A0AAD5XCX2_9FUNG</name>
<evidence type="ECO:0000256" key="2">
    <source>
        <dbReference type="SAM" id="MobiDB-lite"/>
    </source>
</evidence>
<accession>A0AAD5XCX2</accession>
<protein>
    <submittedName>
        <fullName evidence="3">Uncharacterized protein</fullName>
    </submittedName>
</protein>
<feature type="coiled-coil region" evidence="1">
    <location>
        <begin position="70"/>
        <end position="181"/>
    </location>
</feature>
<proteinExistence type="predicted"/>
<feature type="compositionally biased region" description="Polar residues" evidence="2">
    <location>
        <begin position="1420"/>
        <end position="1438"/>
    </location>
</feature>
<gene>
    <name evidence="3" type="ORF">HK100_003961</name>
</gene>
<keyword evidence="1" id="KW-0175">Coiled coil</keyword>
<feature type="coiled-coil region" evidence="1">
    <location>
        <begin position="1102"/>
        <end position="1143"/>
    </location>
</feature>
<feature type="compositionally biased region" description="Polar residues" evidence="2">
    <location>
        <begin position="1454"/>
        <end position="1470"/>
    </location>
</feature>
<organism evidence="3 4">
    <name type="scientific">Physocladia obscura</name>
    <dbReference type="NCBI Taxonomy" id="109957"/>
    <lineage>
        <taxon>Eukaryota</taxon>
        <taxon>Fungi</taxon>
        <taxon>Fungi incertae sedis</taxon>
        <taxon>Chytridiomycota</taxon>
        <taxon>Chytridiomycota incertae sedis</taxon>
        <taxon>Chytridiomycetes</taxon>
        <taxon>Chytridiales</taxon>
        <taxon>Chytriomycetaceae</taxon>
        <taxon>Physocladia</taxon>
    </lineage>
</organism>
<feature type="compositionally biased region" description="Basic and acidic residues" evidence="2">
    <location>
        <begin position="1481"/>
        <end position="1496"/>
    </location>
</feature>
<reference evidence="3" key="1">
    <citation type="submission" date="2020-05" db="EMBL/GenBank/DDBJ databases">
        <title>Phylogenomic resolution of chytrid fungi.</title>
        <authorList>
            <person name="Stajich J.E."/>
            <person name="Amses K."/>
            <person name="Simmons R."/>
            <person name="Seto K."/>
            <person name="Myers J."/>
            <person name="Bonds A."/>
            <person name="Quandt C.A."/>
            <person name="Barry K."/>
            <person name="Liu P."/>
            <person name="Grigoriev I."/>
            <person name="Longcore J.E."/>
            <person name="James T.Y."/>
        </authorList>
    </citation>
    <scope>NUCLEOTIDE SEQUENCE</scope>
    <source>
        <strain evidence="3">JEL0513</strain>
    </source>
</reference>
<feature type="coiled-coil region" evidence="1">
    <location>
        <begin position="650"/>
        <end position="712"/>
    </location>
</feature>
<evidence type="ECO:0000313" key="4">
    <source>
        <dbReference type="Proteomes" id="UP001211907"/>
    </source>
</evidence>
<feature type="coiled-coil region" evidence="1">
    <location>
        <begin position="794"/>
        <end position="947"/>
    </location>
</feature>
<evidence type="ECO:0000313" key="3">
    <source>
        <dbReference type="EMBL" id="KAJ3105056.1"/>
    </source>
</evidence>
<feature type="coiled-coil region" evidence="1">
    <location>
        <begin position="1309"/>
        <end position="1413"/>
    </location>
</feature>
<keyword evidence="4" id="KW-1185">Reference proteome</keyword>